<name>A0A0S2LY94_9MICC</name>
<dbReference type="SFLD" id="SFLDG01212">
    <property type="entry name" value="Phytoene_synthase_like"/>
    <property type="match status" value="1"/>
</dbReference>
<dbReference type="Pfam" id="PF00494">
    <property type="entry name" value="SQS_PSY"/>
    <property type="match status" value="1"/>
</dbReference>
<dbReference type="EMBL" id="CP013200">
    <property type="protein sequence ID" value="ALO66477.1"/>
    <property type="molecule type" value="Genomic_DNA"/>
</dbReference>
<sequence length="301" mass="32272">MRLDPLGHYSDTATRSASVVIGSYSTSFGLACLILGAKERRHIENIYALVRVADEVVDGAAAAAGLNADAVCWQLDNLEAETERAMGCGYSTNMVVHAFALTARTTGIGTDLTRPFFESMRTDVLKTVHSADTLAAYIYGSAEVVGLMCLKVFQSMKGATGGHDAELVHAARSLGAAFQKVNFLRDLGADSADLGRFYFPGLDPAAFNDGHKHELLDDIRSDLAAARAGMVFLAPPARRAVRLAHDLFLTLVDRIEKVPAAELAQGRVRVPGWHKAFICLRVLVNAGPSSITKELPQVVSS</sequence>
<dbReference type="GO" id="GO:0051996">
    <property type="term" value="F:squalene synthase [NAD(P)H] activity"/>
    <property type="evidence" value="ECO:0007669"/>
    <property type="project" value="InterPro"/>
</dbReference>
<reference evidence="3 4" key="2">
    <citation type="journal article" date="2016" name="J. Biotechnol.">
        <title>Complete genome sequence of Arthrobacter alpinus ERGS4:06, a yellow pigmented bacterium tolerant to cold and radiations isolated from Sikkim Himalaya.</title>
        <authorList>
            <person name="Kumar R."/>
            <person name="Singh D."/>
            <person name="Swarnkar M.K."/>
            <person name="Singh A.K."/>
            <person name="Kumar S."/>
        </authorList>
    </citation>
    <scope>NUCLEOTIDE SEQUENCE [LARGE SCALE GENOMIC DNA]</scope>
    <source>
        <strain evidence="3 4">ERGS4:06</strain>
    </source>
</reference>
<dbReference type="InterPro" id="IPR019845">
    <property type="entry name" value="Squalene/phytoene_synthase_CS"/>
</dbReference>
<evidence type="ECO:0000313" key="4">
    <source>
        <dbReference type="Proteomes" id="UP000059574"/>
    </source>
</evidence>
<organism evidence="3 4">
    <name type="scientific">Arthrobacter alpinus</name>
    <dbReference type="NCBI Taxonomy" id="656366"/>
    <lineage>
        <taxon>Bacteria</taxon>
        <taxon>Bacillati</taxon>
        <taxon>Actinomycetota</taxon>
        <taxon>Actinomycetes</taxon>
        <taxon>Micrococcales</taxon>
        <taxon>Micrococcaceae</taxon>
        <taxon>Arthrobacter</taxon>
    </lineage>
</organism>
<evidence type="ECO:0000313" key="3">
    <source>
        <dbReference type="EMBL" id="ALO66477.1"/>
    </source>
</evidence>
<evidence type="ECO:0000256" key="1">
    <source>
        <dbReference type="ARBA" id="ARBA00004684"/>
    </source>
</evidence>
<dbReference type="SFLD" id="SFLDS00005">
    <property type="entry name" value="Isoprenoid_Synthase_Type_I"/>
    <property type="match status" value="1"/>
</dbReference>
<dbReference type="SFLD" id="SFLDG01018">
    <property type="entry name" value="Squalene/Phytoene_Synthase_Lik"/>
    <property type="match status" value="1"/>
</dbReference>
<keyword evidence="2" id="KW-0808">Transferase</keyword>
<dbReference type="Proteomes" id="UP000059574">
    <property type="component" value="Chromosome"/>
</dbReference>
<dbReference type="AlphaFoldDB" id="A0A0S2LY94"/>
<dbReference type="InterPro" id="IPR002060">
    <property type="entry name" value="Squ/phyt_synthse"/>
</dbReference>
<dbReference type="Gene3D" id="1.10.600.10">
    <property type="entry name" value="Farnesyl Diphosphate Synthase"/>
    <property type="match status" value="1"/>
</dbReference>
<dbReference type="GO" id="GO:0016117">
    <property type="term" value="P:carotenoid biosynthetic process"/>
    <property type="evidence" value="ECO:0007669"/>
    <property type="project" value="UniProtKB-ARBA"/>
</dbReference>
<proteinExistence type="predicted"/>
<reference evidence="4" key="1">
    <citation type="submission" date="2015-11" db="EMBL/GenBank/DDBJ databases">
        <authorList>
            <person name="Kumar R."/>
            <person name="Singh D."/>
            <person name="Swarnkar M.K."/>
            <person name="Singh A.K."/>
            <person name="Kumar S."/>
        </authorList>
    </citation>
    <scope>NUCLEOTIDE SEQUENCE [LARGE SCALE GENOMIC DNA]</scope>
    <source>
        <strain evidence="4">ERGS4:06</strain>
    </source>
</reference>
<dbReference type="InterPro" id="IPR008949">
    <property type="entry name" value="Isoprenoid_synthase_dom_sf"/>
</dbReference>
<gene>
    <name evidence="3" type="ORF">AS189_08195</name>
</gene>
<protein>
    <submittedName>
        <fullName evidence="3">Phytoene synthase</fullName>
    </submittedName>
</protein>
<dbReference type="SUPFAM" id="SSF48576">
    <property type="entry name" value="Terpenoid synthases"/>
    <property type="match status" value="1"/>
</dbReference>
<dbReference type="RefSeq" id="WP_062287371.1">
    <property type="nucleotide sequence ID" value="NZ_CP013200.1"/>
</dbReference>
<dbReference type="UniPathway" id="UPA00799"/>
<accession>A0A0S2LY94</accession>
<dbReference type="InterPro" id="IPR033904">
    <property type="entry name" value="Trans_IPPS_HH"/>
</dbReference>
<dbReference type="GO" id="GO:0004311">
    <property type="term" value="F:geranylgeranyl diphosphate synthase activity"/>
    <property type="evidence" value="ECO:0007669"/>
    <property type="project" value="InterPro"/>
</dbReference>
<dbReference type="PROSITE" id="PS51257">
    <property type="entry name" value="PROKAR_LIPOPROTEIN"/>
    <property type="match status" value="1"/>
</dbReference>
<dbReference type="PANTHER" id="PTHR31480">
    <property type="entry name" value="BIFUNCTIONAL LYCOPENE CYCLASE/PHYTOENE SYNTHASE"/>
    <property type="match status" value="1"/>
</dbReference>
<evidence type="ECO:0000256" key="2">
    <source>
        <dbReference type="ARBA" id="ARBA00022679"/>
    </source>
</evidence>
<dbReference type="InterPro" id="IPR044843">
    <property type="entry name" value="Trans_IPPS_bact-type"/>
</dbReference>
<dbReference type="PROSITE" id="PS01045">
    <property type="entry name" value="SQUALEN_PHYTOEN_SYN_2"/>
    <property type="match status" value="1"/>
</dbReference>
<dbReference type="OrthoDB" id="9807580at2"/>
<dbReference type="CDD" id="cd00683">
    <property type="entry name" value="Trans_IPPS_HH"/>
    <property type="match status" value="1"/>
</dbReference>
<comment type="pathway">
    <text evidence="1">Carotenoid biosynthesis; phytoene biosynthesis.</text>
</comment>